<gene>
    <name evidence="5" type="ORF">AB1Y20_019257</name>
</gene>
<dbReference type="Proteomes" id="UP001515480">
    <property type="component" value="Unassembled WGS sequence"/>
</dbReference>
<keyword evidence="4" id="KW-0732">Signal</keyword>
<evidence type="ECO:0008006" key="7">
    <source>
        <dbReference type="Google" id="ProtNLM"/>
    </source>
</evidence>
<protein>
    <recommendedName>
        <fullName evidence="7">Chlorophyll a-b binding protein, chloroplastic</fullName>
    </recommendedName>
</protein>
<keyword evidence="2" id="KW-0150">Chloroplast</keyword>
<proteinExistence type="predicted"/>
<dbReference type="InterPro" id="IPR022796">
    <property type="entry name" value="Chloroa_b-bind"/>
</dbReference>
<name>A0AB34JRV6_PRYPA</name>
<dbReference type="EMBL" id="JBGBPQ010000005">
    <property type="protein sequence ID" value="KAL1524360.1"/>
    <property type="molecule type" value="Genomic_DNA"/>
</dbReference>
<sequence>MMSAVLLLSSAEAFQAPVRAAPPSLSRSGVVEASVFDTGMNQFSAEFPWLAKNGFGPSVKAERWNGRHAMFGWFMILATGYAKAHGLFPDPEVALTYKDWGGLAQIGFGEYISNERAIIMIAHIHALAVSAAAAWGPQVLGDSLTLMEGEEDEEPYGLFPPLMGQGGLTPAAEMWNGRLAMLGIIMLVLSSVVSGKDILEVVDVGIGGLLLK</sequence>
<keyword evidence="3" id="KW-0934">Plastid</keyword>
<evidence type="ECO:0000313" key="6">
    <source>
        <dbReference type="Proteomes" id="UP001515480"/>
    </source>
</evidence>
<dbReference type="AlphaFoldDB" id="A0AB34JRV6"/>
<feature type="signal peptide" evidence="4">
    <location>
        <begin position="1"/>
        <end position="20"/>
    </location>
</feature>
<comment type="subcellular location">
    <subcellularLocation>
        <location evidence="1">Plastid</location>
        <location evidence="1">Chloroplast</location>
    </subcellularLocation>
</comment>
<keyword evidence="6" id="KW-1185">Reference proteome</keyword>
<reference evidence="5 6" key="1">
    <citation type="journal article" date="2024" name="Science">
        <title>Giant polyketide synthase enzymes in the biosynthesis of giant marine polyether toxins.</title>
        <authorList>
            <person name="Fallon T.R."/>
            <person name="Shende V.V."/>
            <person name="Wierzbicki I.H."/>
            <person name="Pendleton A.L."/>
            <person name="Watervoot N.F."/>
            <person name="Auber R.P."/>
            <person name="Gonzalez D.J."/>
            <person name="Wisecaver J.H."/>
            <person name="Moore B.S."/>
        </authorList>
    </citation>
    <scope>NUCLEOTIDE SEQUENCE [LARGE SCALE GENOMIC DNA]</scope>
    <source>
        <strain evidence="5 6">12B1</strain>
    </source>
</reference>
<evidence type="ECO:0000256" key="3">
    <source>
        <dbReference type="ARBA" id="ARBA00022640"/>
    </source>
</evidence>
<evidence type="ECO:0000256" key="4">
    <source>
        <dbReference type="SAM" id="SignalP"/>
    </source>
</evidence>
<evidence type="ECO:0000256" key="2">
    <source>
        <dbReference type="ARBA" id="ARBA00022528"/>
    </source>
</evidence>
<dbReference type="GO" id="GO:0009507">
    <property type="term" value="C:chloroplast"/>
    <property type="evidence" value="ECO:0007669"/>
    <property type="project" value="UniProtKB-SubCell"/>
</dbReference>
<organism evidence="5 6">
    <name type="scientific">Prymnesium parvum</name>
    <name type="common">Toxic golden alga</name>
    <dbReference type="NCBI Taxonomy" id="97485"/>
    <lineage>
        <taxon>Eukaryota</taxon>
        <taxon>Haptista</taxon>
        <taxon>Haptophyta</taxon>
        <taxon>Prymnesiophyceae</taxon>
        <taxon>Prymnesiales</taxon>
        <taxon>Prymnesiaceae</taxon>
        <taxon>Prymnesium</taxon>
    </lineage>
</organism>
<dbReference type="Pfam" id="PF00504">
    <property type="entry name" value="Chloroa_b-bind"/>
    <property type="match status" value="1"/>
</dbReference>
<accession>A0AB34JRV6</accession>
<dbReference type="Gene3D" id="1.10.3460.10">
    <property type="entry name" value="Chlorophyll a/b binding protein domain"/>
    <property type="match status" value="1"/>
</dbReference>
<evidence type="ECO:0000256" key="1">
    <source>
        <dbReference type="ARBA" id="ARBA00004229"/>
    </source>
</evidence>
<dbReference type="SUPFAM" id="SSF103511">
    <property type="entry name" value="Chlorophyll a-b binding protein"/>
    <property type="match status" value="1"/>
</dbReference>
<evidence type="ECO:0000313" key="5">
    <source>
        <dbReference type="EMBL" id="KAL1524360.1"/>
    </source>
</evidence>
<comment type="caution">
    <text evidence="5">The sequence shown here is derived from an EMBL/GenBank/DDBJ whole genome shotgun (WGS) entry which is preliminary data.</text>
</comment>
<feature type="chain" id="PRO_5044313840" description="Chlorophyll a-b binding protein, chloroplastic" evidence="4">
    <location>
        <begin position="21"/>
        <end position="212"/>
    </location>
</feature>